<dbReference type="PROSITE" id="PS00189">
    <property type="entry name" value="LIPOYL"/>
    <property type="match status" value="1"/>
</dbReference>
<dbReference type="EMBL" id="WMBA01000042">
    <property type="protein sequence ID" value="MTD57053.1"/>
    <property type="molecule type" value="Genomic_DNA"/>
</dbReference>
<dbReference type="InterPro" id="IPR050743">
    <property type="entry name" value="2-oxoacid_DH_E2_comp"/>
</dbReference>
<comment type="caution">
    <text evidence="6">The sequence shown here is derived from an EMBL/GenBank/DDBJ whole genome shotgun (WGS) entry which is preliminary data.</text>
</comment>
<accession>A0A6N7Z4J5</accession>
<dbReference type="OrthoDB" id="9805770at2"/>
<dbReference type="GO" id="GO:0031405">
    <property type="term" value="F:lipoic acid binding"/>
    <property type="evidence" value="ECO:0007669"/>
    <property type="project" value="TreeGrafter"/>
</dbReference>
<keyword evidence="4" id="KW-0012">Acyltransferase</keyword>
<evidence type="ECO:0000256" key="3">
    <source>
        <dbReference type="ARBA" id="ARBA00022823"/>
    </source>
</evidence>
<feature type="domain" description="Lipoyl-binding" evidence="5">
    <location>
        <begin position="3"/>
        <end position="78"/>
    </location>
</feature>
<evidence type="ECO:0000259" key="5">
    <source>
        <dbReference type="PROSITE" id="PS50968"/>
    </source>
</evidence>
<dbReference type="SUPFAM" id="SSF51230">
    <property type="entry name" value="Single hybrid motif"/>
    <property type="match status" value="1"/>
</dbReference>
<protein>
    <submittedName>
        <fullName evidence="6">Biotin attachment protein</fullName>
    </submittedName>
</protein>
<evidence type="ECO:0000256" key="1">
    <source>
        <dbReference type="ARBA" id="ARBA00001938"/>
    </source>
</evidence>
<sequence length="80" mass="8332">MTMIDVIVPKLGLTMDEADIGQWIVSVGDTVNEGDPLVEIETDKAVNEIPSPAAGVLSEIMSEQGATVVPGDVIARITPA</sequence>
<name>A0A6N7Z4J5_9PSEU</name>
<dbReference type="GO" id="GO:0016407">
    <property type="term" value="F:acetyltransferase activity"/>
    <property type="evidence" value="ECO:0007669"/>
    <property type="project" value="TreeGrafter"/>
</dbReference>
<dbReference type="GO" id="GO:0005737">
    <property type="term" value="C:cytoplasm"/>
    <property type="evidence" value="ECO:0007669"/>
    <property type="project" value="TreeGrafter"/>
</dbReference>
<dbReference type="PANTHER" id="PTHR43178">
    <property type="entry name" value="DIHYDROLIPOAMIDE ACETYLTRANSFERASE COMPONENT OF PYRUVATE DEHYDROGENASE COMPLEX"/>
    <property type="match status" value="1"/>
</dbReference>
<dbReference type="Pfam" id="PF00364">
    <property type="entry name" value="Biotin_lipoyl"/>
    <property type="match status" value="1"/>
</dbReference>
<evidence type="ECO:0000256" key="4">
    <source>
        <dbReference type="ARBA" id="ARBA00023315"/>
    </source>
</evidence>
<evidence type="ECO:0000256" key="2">
    <source>
        <dbReference type="ARBA" id="ARBA00022679"/>
    </source>
</evidence>
<gene>
    <name evidence="6" type="ORF">GKO32_24200</name>
</gene>
<dbReference type="AlphaFoldDB" id="A0A6N7Z4J5"/>
<dbReference type="InterPro" id="IPR000089">
    <property type="entry name" value="Biotin_lipoyl"/>
</dbReference>
<proteinExistence type="predicted"/>
<keyword evidence="7" id="KW-1185">Reference proteome</keyword>
<dbReference type="CDD" id="cd06849">
    <property type="entry name" value="lipoyl_domain"/>
    <property type="match status" value="1"/>
</dbReference>
<dbReference type="Gene3D" id="2.40.50.100">
    <property type="match status" value="1"/>
</dbReference>
<reference evidence="6 7" key="1">
    <citation type="submission" date="2019-11" db="EMBL/GenBank/DDBJ databases">
        <title>Draft genome of Amycolatopsis RM579.</title>
        <authorList>
            <person name="Duangmal K."/>
            <person name="Mingma R."/>
        </authorList>
    </citation>
    <scope>NUCLEOTIDE SEQUENCE [LARGE SCALE GENOMIC DNA]</scope>
    <source>
        <strain evidence="6 7">RM579</strain>
    </source>
</reference>
<dbReference type="PROSITE" id="PS50968">
    <property type="entry name" value="BIOTINYL_LIPOYL"/>
    <property type="match status" value="1"/>
</dbReference>
<keyword evidence="2" id="KW-0808">Transferase</keyword>
<keyword evidence="3" id="KW-0450">Lipoyl</keyword>
<comment type="cofactor">
    <cofactor evidence="1">
        <name>(R)-lipoate</name>
        <dbReference type="ChEBI" id="CHEBI:83088"/>
    </cofactor>
</comment>
<evidence type="ECO:0000313" key="6">
    <source>
        <dbReference type="EMBL" id="MTD57053.1"/>
    </source>
</evidence>
<dbReference type="InterPro" id="IPR003016">
    <property type="entry name" value="2-oxoA_DH_lipoyl-BS"/>
</dbReference>
<dbReference type="Proteomes" id="UP000440096">
    <property type="component" value="Unassembled WGS sequence"/>
</dbReference>
<dbReference type="PANTHER" id="PTHR43178:SF5">
    <property type="entry name" value="LIPOAMIDE ACYLTRANSFERASE COMPONENT OF BRANCHED-CHAIN ALPHA-KETO ACID DEHYDROGENASE COMPLEX, MITOCHONDRIAL"/>
    <property type="match status" value="1"/>
</dbReference>
<evidence type="ECO:0000313" key="7">
    <source>
        <dbReference type="Proteomes" id="UP000440096"/>
    </source>
</evidence>
<organism evidence="6 7">
    <name type="scientific">Amycolatopsis pithecellobii</name>
    <dbReference type="NCBI Taxonomy" id="664692"/>
    <lineage>
        <taxon>Bacteria</taxon>
        <taxon>Bacillati</taxon>
        <taxon>Actinomycetota</taxon>
        <taxon>Actinomycetes</taxon>
        <taxon>Pseudonocardiales</taxon>
        <taxon>Pseudonocardiaceae</taxon>
        <taxon>Amycolatopsis</taxon>
    </lineage>
</organism>
<dbReference type="InterPro" id="IPR011053">
    <property type="entry name" value="Single_hybrid_motif"/>
</dbReference>